<reference evidence="2" key="1">
    <citation type="submission" date="2021-06" db="EMBL/GenBank/DDBJ databases">
        <authorList>
            <consortium name="Wellcome Sanger Institute Data Sharing"/>
        </authorList>
    </citation>
    <scope>NUCLEOTIDE SEQUENCE [LARGE SCALE GENOMIC DNA]</scope>
</reference>
<dbReference type="AlphaFoldDB" id="A0A8C4TIC4"/>
<dbReference type="GO" id="GO:1902808">
    <property type="term" value="P:positive regulation of cell cycle G1/S phase transition"/>
    <property type="evidence" value="ECO:0007669"/>
    <property type="project" value="TreeGrafter"/>
</dbReference>
<keyword evidence="3" id="KW-1185">Reference proteome</keyword>
<dbReference type="PANTHER" id="PTHR28467">
    <property type="entry name" value="PAXIP1-ASSOCIATED GLUTAMATE-RICH PROTEIN 1"/>
    <property type="match status" value="1"/>
</dbReference>
<sequence>MQSVEASTSEVQEGLESLAVETEETKKEEQPEEQSGEKKEEVEREEQEEEENEEEGEGEKQKGIKAGEESDEQEREADDREEDQQDQTEEADEENDDDWCLPCSDDEISDPVDWMPPVSEIKRLYDMISKGDVPQLEMEILPRRPPTPEPDPDGMSSGSEDSEEERERQEREARNRERAPSPTEFDFDDEPVPSTPKNSFLDRRRTPGSSVRSQRREARLDKVLSDMKRHKKIEEQILRTGRDLFKLDPPEPEKDGSTPKKAPGDIFSPRPRKY</sequence>
<dbReference type="GO" id="GO:0044666">
    <property type="term" value="C:MLL3/4 complex"/>
    <property type="evidence" value="ECO:0007669"/>
    <property type="project" value="TreeGrafter"/>
</dbReference>
<dbReference type="GO" id="GO:0033148">
    <property type="term" value="P:positive regulation of intracellular estrogen receptor signaling pathway"/>
    <property type="evidence" value="ECO:0007669"/>
    <property type="project" value="TreeGrafter"/>
</dbReference>
<dbReference type="GO" id="GO:0030331">
    <property type="term" value="F:nuclear estrogen receptor binding"/>
    <property type="evidence" value="ECO:0007669"/>
    <property type="project" value="TreeGrafter"/>
</dbReference>
<gene>
    <name evidence="2" type="primary">PAGR1</name>
</gene>
<dbReference type="OrthoDB" id="10067843at2759"/>
<evidence type="ECO:0000313" key="3">
    <source>
        <dbReference type="Proteomes" id="UP000694620"/>
    </source>
</evidence>
<dbReference type="GeneID" id="114661656"/>
<evidence type="ECO:0000313" key="2">
    <source>
        <dbReference type="Ensembl" id="ENSECRP00000032848.1"/>
    </source>
</evidence>
<feature type="compositionally biased region" description="Basic and acidic residues" evidence="1">
    <location>
        <begin position="58"/>
        <end position="68"/>
    </location>
</feature>
<evidence type="ECO:0000256" key="1">
    <source>
        <dbReference type="SAM" id="MobiDB-lite"/>
    </source>
</evidence>
<feature type="compositionally biased region" description="Basic and acidic residues" evidence="1">
    <location>
        <begin position="165"/>
        <end position="179"/>
    </location>
</feature>
<feature type="compositionally biased region" description="Acidic residues" evidence="1">
    <location>
        <begin position="69"/>
        <end position="110"/>
    </location>
</feature>
<feature type="compositionally biased region" description="Polar residues" evidence="1">
    <location>
        <begin position="1"/>
        <end position="11"/>
    </location>
</feature>
<dbReference type="PANTHER" id="PTHR28467:SF1">
    <property type="entry name" value="PAXIP1-ASSOCIATED GLUTAMATE-RICH PROTEIN 1"/>
    <property type="match status" value="1"/>
</dbReference>
<dbReference type="Pfam" id="PF15364">
    <property type="entry name" value="PAXIP1_C"/>
    <property type="match status" value="1"/>
</dbReference>
<feature type="region of interest" description="Disordered" evidence="1">
    <location>
        <begin position="1"/>
        <end position="115"/>
    </location>
</feature>
<feature type="compositionally biased region" description="Acidic residues" evidence="1">
    <location>
        <begin position="43"/>
        <end position="57"/>
    </location>
</feature>
<reference evidence="2" key="2">
    <citation type="submission" date="2025-08" db="UniProtKB">
        <authorList>
            <consortium name="Ensembl"/>
        </authorList>
    </citation>
    <scope>IDENTIFICATION</scope>
</reference>
<feature type="compositionally biased region" description="Basic and acidic residues" evidence="1">
    <location>
        <begin position="214"/>
        <end position="258"/>
    </location>
</feature>
<dbReference type="Proteomes" id="UP000694620">
    <property type="component" value="Chromosome 12"/>
</dbReference>
<feature type="compositionally biased region" description="Basic and acidic residues" evidence="1">
    <location>
        <begin position="23"/>
        <end position="42"/>
    </location>
</feature>
<dbReference type="InterPro" id="IPR028213">
    <property type="entry name" value="PA1"/>
</dbReference>
<dbReference type="GeneTree" id="ENSGT00390000016049"/>
<reference evidence="2" key="3">
    <citation type="submission" date="2025-09" db="UniProtKB">
        <authorList>
            <consortium name="Ensembl"/>
        </authorList>
    </citation>
    <scope>IDENTIFICATION</scope>
</reference>
<feature type="region of interest" description="Disordered" evidence="1">
    <location>
        <begin position="135"/>
        <end position="274"/>
    </location>
</feature>
<dbReference type="RefSeq" id="XP_028670645.1">
    <property type="nucleotide sequence ID" value="XM_028814812.2"/>
</dbReference>
<organism evidence="2 3">
    <name type="scientific">Erpetoichthys calabaricus</name>
    <name type="common">Rope fish</name>
    <name type="synonym">Calamoichthys calabaricus</name>
    <dbReference type="NCBI Taxonomy" id="27687"/>
    <lineage>
        <taxon>Eukaryota</taxon>
        <taxon>Metazoa</taxon>
        <taxon>Chordata</taxon>
        <taxon>Craniata</taxon>
        <taxon>Vertebrata</taxon>
        <taxon>Euteleostomi</taxon>
        <taxon>Actinopterygii</taxon>
        <taxon>Polypteriformes</taxon>
        <taxon>Polypteridae</taxon>
        <taxon>Erpetoichthys</taxon>
    </lineage>
</organism>
<dbReference type="Ensembl" id="ENSECRT00000033571.1">
    <property type="protein sequence ID" value="ENSECRP00000032848.1"/>
    <property type="gene ID" value="ENSECRG00000022252.1"/>
</dbReference>
<protein>
    <submittedName>
        <fullName evidence="2">PAXIP1 associated glutamate rich protein 1</fullName>
    </submittedName>
</protein>
<name>A0A8C4TIC4_ERPCA</name>
<accession>A0A8C4TIC4</accession>
<proteinExistence type="predicted"/>